<sequence length="75" mass="8332">MGTKDGKMNKIKGKRCVGLKTCPLDLTEPAQCHRSLRRPGSTWRRIVEGDMKMEGIARKEVTSSAQDRNKSKSAA</sequence>
<gene>
    <name evidence="1" type="ORF">PoB_000297300</name>
</gene>
<name>A0AAV3Y275_9GAST</name>
<dbReference type="AlphaFoldDB" id="A0AAV3Y275"/>
<accession>A0AAV3Y275</accession>
<comment type="caution">
    <text evidence="1">The sequence shown here is derived from an EMBL/GenBank/DDBJ whole genome shotgun (WGS) entry which is preliminary data.</text>
</comment>
<evidence type="ECO:0000313" key="1">
    <source>
        <dbReference type="EMBL" id="GFN76467.1"/>
    </source>
</evidence>
<evidence type="ECO:0000313" key="2">
    <source>
        <dbReference type="Proteomes" id="UP000735302"/>
    </source>
</evidence>
<reference evidence="1 2" key="1">
    <citation type="journal article" date="2021" name="Elife">
        <title>Chloroplast acquisition without the gene transfer in kleptoplastic sea slugs, Plakobranchus ocellatus.</title>
        <authorList>
            <person name="Maeda T."/>
            <person name="Takahashi S."/>
            <person name="Yoshida T."/>
            <person name="Shimamura S."/>
            <person name="Takaki Y."/>
            <person name="Nagai Y."/>
            <person name="Toyoda A."/>
            <person name="Suzuki Y."/>
            <person name="Arimoto A."/>
            <person name="Ishii H."/>
            <person name="Satoh N."/>
            <person name="Nishiyama T."/>
            <person name="Hasebe M."/>
            <person name="Maruyama T."/>
            <person name="Minagawa J."/>
            <person name="Obokata J."/>
            <person name="Shigenobu S."/>
        </authorList>
    </citation>
    <scope>NUCLEOTIDE SEQUENCE [LARGE SCALE GENOMIC DNA]</scope>
</reference>
<keyword evidence="2" id="KW-1185">Reference proteome</keyword>
<dbReference type="EMBL" id="BLXT01000389">
    <property type="protein sequence ID" value="GFN76467.1"/>
    <property type="molecule type" value="Genomic_DNA"/>
</dbReference>
<dbReference type="Proteomes" id="UP000735302">
    <property type="component" value="Unassembled WGS sequence"/>
</dbReference>
<protein>
    <submittedName>
        <fullName evidence="1">Uncharacterized protein</fullName>
    </submittedName>
</protein>
<organism evidence="1 2">
    <name type="scientific">Plakobranchus ocellatus</name>
    <dbReference type="NCBI Taxonomy" id="259542"/>
    <lineage>
        <taxon>Eukaryota</taxon>
        <taxon>Metazoa</taxon>
        <taxon>Spiralia</taxon>
        <taxon>Lophotrochozoa</taxon>
        <taxon>Mollusca</taxon>
        <taxon>Gastropoda</taxon>
        <taxon>Heterobranchia</taxon>
        <taxon>Euthyneura</taxon>
        <taxon>Panpulmonata</taxon>
        <taxon>Sacoglossa</taxon>
        <taxon>Placobranchoidea</taxon>
        <taxon>Plakobranchidae</taxon>
        <taxon>Plakobranchus</taxon>
    </lineage>
</organism>
<proteinExistence type="predicted"/>